<dbReference type="Pfam" id="PF13847">
    <property type="entry name" value="Methyltransf_31"/>
    <property type="match status" value="1"/>
</dbReference>
<evidence type="ECO:0000313" key="2">
    <source>
        <dbReference type="EMBL" id="MUL35938.1"/>
    </source>
</evidence>
<keyword evidence="2" id="KW-0489">Methyltransferase</keyword>
<organism evidence="2 3">
    <name type="scientific">Gloeocapsopsis dulcis AAB1 = 1H9</name>
    <dbReference type="NCBI Taxonomy" id="1433147"/>
    <lineage>
        <taxon>Bacteria</taxon>
        <taxon>Bacillati</taxon>
        <taxon>Cyanobacteriota</taxon>
        <taxon>Cyanophyceae</taxon>
        <taxon>Oscillatoriophycideae</taxon>
        <taxon>Chroococcales</taxon>
        <taxon>Chroococcaceae</taxon>
        <taxon>Gloeocapsopsis</taxon>
        <taxon>Gloeocapsopsis dulcis</taxon>
    </lineage>
</organism>
<dbReference type="Proteomes" id="UP000441797">
    <property type="component" value="Unassembled WGS sequence"/>
</dbReference>
<dbReference type="AlphaFoldDB" id="A0A6N8FS36"/>
<evidence type="ECO:0000313" key="3">
    <source>
        <dbReference type="Proteomes" id="UP000441797"/>
    </source>
</evidence>
<dbReference type="RefSeq" id="WP_105219603.1">
    <property type="nucleotide sequence ID" value="NZ_CAWNSU010000040.1"/>
</dbReference>
<name>A0A6N8FS36_9CHRO</name>
<dbReference type="GO" id="GO:0008168">
    <property type="term" value="F:methyltransferase activity"/>
    <property type="evidence" value="ECO:0007669"/>
    <property type="project" value="UniProtKB-KW"/>
</dbReference>
<keyword evidence="3" id="KW-1185">Reference proteome</keyword>
<dbReference type="OrthoDB" id="449182at2"/>
<dbReference type="InterPro" id="IPR025714">
    <property type="entry name" value="Methyltranfer_dom"/>
</dbReference>
<dbReference type="GO" id="GO:0032259">
    <property type="term" value="P:methylation"/>
    <property type="evidence" value="ECO:0007669"/>
    <property type="project" value="UniProtKB-KW"/>
</dbReference>
<dbReference type="CDD" id="cd02440">
    <property type="entry name" value="AdoMet_MTases"/>
    <property type="match status" value="1"/>
</dbReference>
<gene>
    <name evidence="2" type="ORF">BWI75_06125</name>
</gene>
<dbReference type="Gene3D" id="3.40.50.150">
    <property type="entry name" value="Vaccinia Virus protein VP39"/>
    <property type="match status" value="1"/>
</dbReference>
<dbReference type="SUPFAM" id="SSF53335">
    <property type="entry name" value="S-adenosyl-L-methionine-dependent methyltransferases"/>
    <property type="match status" value="1"/>
</dbReference>
<keyword evidence="2" id="KW-0808">Transferase</keyword>
<sequence>MRCPRCLQNVNETIQRCQCGFALDDVASADLQDWFIEIKQILEDAYTAAPTPWQQSGKSGTFEEWTRLRVANIAAVNRPGKYLDIGCANGYLLECLVAWSGLKGIELTPYGLDYSAKLVALAQERLSTYANNIYVGNAWNWTSPQRFDYVRTELNYVPRNYQKRFVERLLAKFVSKGGRLIVSQYRSHRDNLRQGWIDRDLVAWGFEVSEIYSGYSGDGLELCRVAVLQS</sequence>
<proteinExistence type="predicted"/>
<feature type="domain" description="Methyltransferase" evidence="1">
    <location>
        <begin position="81"/>
        <end position="191"/>
    </location>
</feature>
<reference evidence="2 3" key="1">
    <citation type="journal article" date="2019" name="Front. Microbiol.">
        <title>Genomic Features for Desiccation Tolerance and Sugar Biosynthesis in the Extremophile Gloeocapsopsis sp. UTEX B3054.</title>
        <authorList>
            <person name="Urrejola C."/>
            <person name="Alcorta J."/>
            <person name="Salas L."/>
            <person name="Vasquez M."/>
            <person name="Polz M.F."/>
            <person name="Vicuna R."/>
            <person name="Diez B."/>
        </authorList>
    </citation>
    <scope>NUCLEOTIDE SEQUENCE [LARGE SCALE GENOMIC DNA]</scope>
    <source>
        <strain evidence="2 3">1H9</strain>
    </source>
</reference>
<comment type="caution">
    <text evidence="2">The sequence shown here is derived from an EMBL/GenBank/DDBJ whole genome shotgun (WGS) entry which is preliminary data.</text>
</comment>
<evidence type="ECO:0000259" key="1">
    <source>
        <dbReference type="Pfam" id="PF13847"/>
    </source>
</evidence>
<accession>A0A6N8FS36</accession>
<dbReference type="InterPro" id="IPR029063">
    <property type="entry name" value="SAM-dependent_MTases_sf"/>
</dbReference>
<dbReference type="EMBL" id="NAPY01000007">
    <property type="protein sequence ID" value="MUL35938.1"/>
    <property type="molecule type" value="Genomic_DNA"/>
</dbReference>
<protein>
    <submittedName>
        <fullName evidence="2">SAM-dependent methyltransferase</fullName>
    </submittedName>
</protein>